<dbReference type="PANTHER" id="PTHR46248:SF12">
    <property type="entry name" value="TERNARY COMPLEX FACTOR MIP1 LEUCINE-ZIPPER PROTEIN"/>
    <property type="match status" value="1"/>
</dbReference>
<evidence type="ECO:0000259" key="2">
    <source>
        <dbReference type="Pfam" id="PF04784"/>
    </source>
</evidence>
<reference evidence="4" key="1">
    <citation type="submission" date="2019-12" db="EMBL/GenBank/DDBJ databases">
        <authorList>
            <person name="Scholes J."/>
        </authorList>
    </citation>
    <scope>NUCLEOTIDE SEQUENCE</scope>
</reference>
<feature type="region of interest" description="Disordered" evidence="1">
    <location>
        <begin position="109"/>
        <end position="155"/>
    </location>
</feature>
<organism evidence="4 5">
    <name type="scientific">Striga hermonthica</name>
    <name type="common">Purple witchweed</name>
    <name type="synonym">Buchnera hermonthica</name>
    <dbReference type="NCBI Taxonomy" id="68872"/>
    <lineage>
        <taxon>Eukaryota</taxon>
        <taxon>Viridiplantae</taxon>
        <taxon>Streptophyta</taxon>
        <taxon>Embryophyta</taxon>
        <taxon>Tracheophyta</taxon>
        <taxon>Spermatophyta</taxon>
        <taxon>Magnoliopsida</taxon>
        <taxon>eudicotyledons</taxon>
        <taxon>Gunneridae</taxon>
        <taxon>Pentapetalae</taxon>
        <taxon>asterids</taxon>
        <taxon>lamiids</taxon>
        <taxon>Lamiales</taxon>
        <taxon>Orobanchaceae</taxon>
        <taxon>Buchnereae</taxon>
        <taxon>Striga</taxon>
    </lineage>
</organism>
<feature type="region of interest" description="Disordered" evidence="1">
    <location>
        <begin position="1"/>
        <end position="23"/>
    </location>
</feature>
<protein>
    <recommendedName>
        <fullName evidence="6">Ternary complex factor MIP1 leucine-zipper domain-containing protein</fullName>
    </recommendedName>
</protein>
<feature type="domain" description="DUF547" evidence="2">
    <location>
        <begin position="351"/>
        <end position="439"/>
    </location>
</feature>
<dbReference type="EMBL" id="CACSLK010027837">
    <property type="protein sequence ID" value="CAA0832782.1"/>
    <property type="molecule type" value="Genomic_DNA"/>
</dbReference>
<dbReference type="Proteomes" id="UP001153555">
    <property type="component" value="Unassembled WGS sequence"/>
</dbReference>
<evidence type="ECO:0000256" key="1">
    <source>
        <dbReference type="SAM" id="MobiDB-lite"/>
    </source>
</evidence>
<keyword evidence="5" id="KW-1185">Reference proteome</keyword>
<name>A0A9N7RJY8_STRHE</name>
<evidence type="ECO:0008006" key="6">
    <source>
        <dbReference type="Google" id="ProtNLM"/>
    </source>
</evidence>
<feature type="region of interest" description="Disordered" evidence="1">
    <location>
        <begin position="176"/>
        <end position="212"/>
    </location>
</feature>
<dbReference type="OrthoDB" id="418495at2759"/>
<gene>
    <name evidence="4" type="ORF">SHERM_28056</name>
</gene>
<evidence type="ECO:0000313" key="5">
    <source>
        <dbReference type="Proteomes" id="UP001153555"/>
    </source>
</evidence>
<dbReference type="PANTHER" id="PTHR46248">
    <property type="entry name" value="EXPRESSED PROTEIN"/>
    <property type="match status" value="1"/>
</dbReference>
<sequence length="518" mass="59246">MEAMATKSATAEKTMTNRRRSARDRKLALLRDVDNLKKKLRHEENVHRALERAFNRPLGALPRLPPYLPKYTLELLAEVAVLEEEVVLLEKQIANFRQGLYREAAYISSTKSSENTTPHSNKELSVGSSKRGHSRSSSQSEVTFGSLQTRPRRSLSPSFSRVASIKRIMFSEHVPETSVDSCKDSKPNTRNKSLETKSTCKRHLSKPDLTPKSVSSRKMQCRIVEQAQETSLGSLDRVVDAEYEANKLSEDILNCLINIFVRLSSSKGKTVVDLESFSSLAAKSSSGNDEELNFRDPYCTLSESKTRDIGTYKYLYAIEVGSIDLKQKTNASFLIQRLKILLDKLSSVRLDGLSHQQKLAFWINIYNACIMNVSHLRIYSATINVGKHMLNAVMIEHLILRLPYHLKYVSCRFFPCTYLRVYTATQIESELEAAKRDYLQAAVFVSFSDKIVITKLLDWYLLDFAKDLDLLLDWICMQLPDKVKDDAVKCLERKVKEPLSNLMQVMPYNFSFRYLIHR</sequence>
<dbReference type="InterPro" id="IPR025757">
    <property type="entry name" value="MIP1_Leuzipper"/>
</dbReference>
<feature type="compositionally biased region" description="Low complexity" evidence="1">
    <location>
        <begin position="125"/>
        <end position="140"/>
    </location>
</feature>
<dbReference type="Pfam" id="PF04784">
    <property type="entry name" value="DUF547"/>
    <property type="match status" value="1"/>
</dbReference>
<accession>A0A9N7RJY8</accession>
<evidence type="ECO:0000313" key="4">
    <source>
        <dbReference type="EMBL" id="CAA0832782.1"/>
    </source>
</evidence>
<dbReference type="AlphaFoldDB" id="A0A9N7RJY8"/>
<feature type="compositionally biased region" description="Polar residues" evidence="1">
    <location>
        <begin position="109"/>
        <end position="119"/>
    </location>
</feature>
<proteinExistence type="predicted"/>
<dbReference type="Pfam" id="PF14389">
    <property type="entry name" value="Lzipper-MIP1"/>
    <property type="match status" value="1"/>
</dbReference>
<feature type="domain" description="Ternary complex factor MIP1 leucine-zipper" evidence="3">
    <location>
        <begin position="23"/>
        <end position="103"/>
    </location>
</feature>
<evidence type="ECO:0000259" key="3">
    <source>
        <dbReference type="Pfam" id="PF14389"/>
    </source>
</evidence>
<feature type="compositionally biased region" description="Basic and acidic residues" evidence="1">
    <location>
        <begin position="176"/>
        <end position="195"/>
    </location>
</feature>
<comment type="caution">
    <text evidence="4">The sequence shown here is derived from an EMBL/GenBank/DDBJ whole genome shotgun (WGS) entry which is preliminary data.</text>
</comment>
<dbReference type="InterPro" id="IPR006869">
    <property type="entry name" value="DUF547"/>
</dbReference>